<dbReference type="AlphaFoldDB" id="A0A6N3EDR1"/>
<dbReference type="InterPro" id="IPR036259">
    <property type="entry name" value="MFS_trans_sf"/>
</dbReference>
<keyword evidence="3 6" id="KW-0812">Transmembrane</keyword>
<dbReference type="GO" id="GO:0016020">
    <property type="term" value="C:membrane"/>
    <property type="evidence" value="ECO:0007669"/>
    <property type="project" value="UniProtKB-SubCell"/>
</dbReference>
<feature type="transmembrane region" description="Helical" evidence="6">
    <location>
        <begin position="338"/>
        <end position="359"/>
    </location>
</feature>
<feature type="transmembrane region" description="Helical" evidence="6">
    <location>
        <begin position="200"/>
        <end position="218"/>
    </location>
</feature>
<dbReference type="PROSITE" id="PS50850">
    <property type="entry name" value="MFS"/>
    <property type="match status" value="1"/>
</dbReference>
<feature type="domain" description="Major facilitator superfamily (MFS) profile" evidence="7">
    <location>
        <begin position="48"/>
        <end position="485"/>
    </location>
</feature>
<evidence type="ECO:0000256" key="5">
    <source>
        <dbReference type="ARBA" id="ARBA00023136"/>
    </source>
</evidence>
<dbReference type="RefSeq" id="WP_281798052.1">
    <property type="nucleotide sequence ID" value="NZ_AP025941.1"/>
</dbReference>
<dbReference type="Gene3D" id="1.20.1250.20">
    <property type="entry name" value="MFS general substrate transporter like domains"/>
    <property type="match status" value="1"/>
</dbReference>
<keyword evidence="5 6" id="KW-0472">Membrane</keyword>
<feature type="transmembrane region" description="Helical" evidence="6">
    <location>
        <begin position="116"/>
        <end position="140"/>
    </location>
</feature>
<gene>
    <name evidence="8" type="primary">hsrA</name>
    <name evidence="8" type="ORF">PCLFYP37_02684</name>
</gene>
<dbReference type="PANTHER" id="PTHR42718">
    <property type="entry name" value="MAJOR FACILITATOR SUPERFAMILY MULTIDRUG TRANSPORTER MFSC"/>
    <property type="match status" value="1"/>
</dbReference>
<proteinExistence type="predicted"/>
<feature type="transmembrane region" description="Helical" evidence="6">
    <location>
        <begin position="45"/>
        <end position="70"/>
    </location>
</feature>
<evidence type="ECO:0000256" key="1">
    <source>
        <dbReference type="ARBA" id="ARBA00004141"/>
    </source>
</evidence>
<feature type="transmembrane region" description="Helical" evidence="6">
    <location>
        <begin position="90"/>
        <end position="109"/>
    </location>
</feature>
<feature type="transmembrane region" description="Helical" evidence="6">
    <location>
        <begin position="239"/>
        <end position="256"/>
    </location>
</feature>
<feature type="transmembrane region" description="Helical" evidence="6">
    <location>
        <begin position="389"/>
        <end position="408"/>
    </location>
</feature>
<feature type="transmembrane region" description="Helical" evidence="6">
    <location>
        <begin position="173"/>
        <end position="194"/>
    </location>
</feature>
<dbReference type="CDD" id="cd17321">
    <property type="entry name" value="MFS_MMR_MDR_like"/>
    <property type="match status" value="1"/>
</dbReference>
<evidence type="ECO:0000256" key="2">
    <source>
        <dbReference type="ARBA" id="ARBA00022448"/>
    </source>
</evidence>
<organism evidence="8">
    <name type="scientific">Paraprevotella clara</name>
    <dbReference type="NCBI Taxonomy" id="454154"/>
    <lineage>
        <taxon>Bacteria</taxon>
        <taxon>Pseudomonadati</taxon>
        <taxon>Bacteroidota</taxon>
        <taxon>Bacteroidia</taxon>
        <taxon>Bacteroidales</taxon>
        <taxon>Prevotellaceae</taxon>
        <taxon>Paraprevotella</taxon>
    </lineage>
</organism>
<dbReference type="Pfam" id="PF07690">
    <property type="entry name" value="MFS_1"/>
    <property type="match status" value="1"/>
</dbReference>
<evidence type="ECO:0000256" key="3">
    <source>
        <dbReference type="ARBA" id="ARBA00022692"/>
    </source>
</evidence>
<accession>A0A6N3EDR1</accession>
<feature type="transmembrane region" description="Helical" evidence="6">
    <location>
        <begin position="300"/>
        <end position="326"/>
    </location>
</feature>
<feature type="transmembrane region" description="Helical" evidence="6">
    <location>
        <begin position="437"/>
        <end position="455"/>
    </location>
</feature>
<keyword evidence="2" id="KW-0813">Transport</keyword>
<feature type="transmembrane region" description="Helical" evidence="6">
    <location>
        <begin position="146"/>
        <end position="164"/>
    </location>
</feature>
<evidence type="ECO:0000313" key="8">
    <source>
        <dbReference type="EMBL" id="VYU37888.1"/>
    </source>
</evidence>
<feature type="transmembrane region" description="Helical" evidence="6">
    <location>
        <begin position="461"/>
        <end position="481"/>
    </location>
</feature>
<dbReference type="PRINTS" id="PR01036">
    <property type="entry name" value="TCRTETB"/>
</dbReference>
<dbReference type="GO" id="GO:0022857">
    <property type="term" value="F:transmembrane transporter activity"/>
    <property type="evidence" value="ECO:0007669"/>
    <property type="project" value="InterPro"/>
</dbReference>
<dbReference type="EMBL" id="CACRUT010000015">
    <property type="protein sequence ID" value="VYU37888.1"/>
    <property type="molecule type" value="Genomic_DNA"/>
</dbReference>
<evidence type="ECO:0000259" key="7">
    <source>
        <dbReference type="PROSITE" id="PS50850"/>
    </source>
</evidence>
<keyword evidence="4 6" id="KW-1133">Transmembrane helix</keyword>
<sequence>MYEPFCHGQDGFFNTIRKMAQDRREPSAVHVVGNMDWDGLHRPQIYYAMVAIFSGLFLSVIDGTICNVALPTIARQLQISSSDSIWIVNAFQLVVVMTLLPCSALGELFGFKRTYLWGMVFFTVGSLCCALSGSFVLLVLSRMLQGVGAAMVMSVNGSLVRLIYPKRHLAKGFGLNATVVALASVAGPTISGAILSVASWPWLFAVNLPFGVLTFFLARRYLPGNPTRVEGRRFDFPSAVLNALTFGLFIGCVEAFSHGLSFRWIVAGVVLLAGIGTVFVRRQLRQPYPMLPFDLLRIPVFSLSVLTSILSFTSQMLGMVALPFMFHLTFGMNAAETGLLMTAWPLVIVVAGPLAGTLATKIHPGLLGGVGLLVMSVGCFLLADVSPSVGYGGLVARLMLCGFGFGLFQSPNNHLLLSSAPSYRTGGASGMQATARLVGQTTGAALVALLFYLNGDRAPHAAMWLAGGFTLCGSLVSCSRLRAHRF</sequence>
<protein>
    <submittedName>
        <fullName evidence="8">Putative transport protein HsrA</fullName>
    </submittedName>
</protein>
<comment type="subcellular location">
    <subcellularLocation>
        <location evidence="1">Membrane</location>
        <topology evidence="1">Multi-pass membrane protein</topology>
    </subcellularLocation>
</comment>
<name>A0A6N3EDR1_9BACT</name>
<evidence type="ECO:0000256" key="6">
    <source>
        <dbReference type="SAM" id="Phobius"/>
    </source>
</evidence>
<dbReference type="InterPro" id="IPR011701">
    <property type="entry name" value="MFS"/>
</dbReference>
<dbReference type="SUPFAM" id="SSF103473">
    <property type="entry name" value="MFS general substrate transporter"/>
    <property type="match status" value="1"/>
</dbReference>
<reference evidence="8" key="1">
    <citation type="submission" date="2019-11" db="EMBL/GenBank/DDBJ databases">
        <authorList>
            <person name="Feng L."/>
        </authorList>
    </citation>
    <scope>NUCLEOTIDE SEQUENCE</scope>
    <source>
        <strain evidence="8">PclaraLFYP37</strain>
    </source>
</reference>
<feature type="transmembrane region" description="Helical" evidence="6">
    <location>
        <begin position="366"/>
        <end position="383"/>
    </location>
</feature>
<dbReference type="PANTHER" id="PTHR42718:SF9">
    <property type="entry name" value="MAJOR FACILITATOR SUPERFAMILY MULTIDRUG TRANSPORTER MFSC"/>
    <property type="match status" value="1"/>
</dbReference>
<feature type="transmembrane region" description="Helical" evidence="6">
    <location>
        <begin position="262"/>
        <end position="280"/>
    </location>
</feature>
<evidence type="ECO:0000256" key="4">
    <source>
        <dbReference type="ARBA" id="ARBA00022989"/>
    </source>
</evidence>
<dbReference type="Gene3D" id="1.20.1720.10">
    <property type="entry name" value="Multidrug resistance protein D"/>
    <property type="match status" value="1"/>
</dbReference>
<dbReference type="InterPro" id="IPR020846">
    <property type="entry name" value="MFS_dom"/>
</dbReference>